<reference evidence="3 4" key="1">
    <citation type="submission" date="2019-07" db="EMBL/GenBank/DDBJ databases">
        <title>De Novo Assembly of kiwifruit Actinidia rufa.</title>
        <authorList>
            <person name="Sugita-Konishi S."/>
            <person name="Sato K."/>
            <person name="Mori E."/>
            <person name="Abe Y."/>
            <person name="Kisaki G."/>
            <person name="Hamano K."/>
            <person name="Suezawa K."/>
            <person name="Otani M."/>
            <person name="Fukuda T."/>
            <person name="Manabe T."/>
            <person name="Gomi K."/>
            <person name="Tabuchi M."/>
            <person name="Akimitsu K."/>
            <person name="Kataoka I."/>
        </authorList>
    </citation>
    <scope>NUCLEOTIDE SEQUENCE [LARGE SCALE GENOMIC DNA]</scope>
    <source>
        <strain evidence="4">cv. Fuchu</strain>
    </source>
</reference>
<feature type="compositionally biased region" description="Polar residues" evidence="1">
    <location>
        <begin position="238"/>
        <end position="254"/>
    </location>
</feature>
<dbReference type="InterPro" id="IPR005162">
    <property type="entry name" value="Retrotrans_gag_dom"/>
</dbReference>
<proteinExistence type="predicted"/>
<feature type="compositionally biased region" description="Gly residues" evidence="1">
    <location>
        <begin position="42"/>
        <end position="54"/>
    </location>
</feature>
<feature type="region of interest" description="Disordered" evidence="1">
    <location>
        <begin position="1"/>
        <end position="64"/>
    </location>
</feature>
<organism evidence="3 4">
    <name type="scientific">Actinidia rufa</name>
    <dbReference type="NCBI Taxonomy" id="165716"/>
    <lineage>
        <taxon>Eukaryota</taxon>
        <taxon>Viridiplantae</taxon>
        <taxon>Streptophyta</taxon>
        <taxon>Embryophyta</taxon>
        <taxon>Tracheophyta</taxon>
        <taxon>Spermatophyta</taxon>
        <taxon>Magnoliopsida</taxon>
        <taxon>eudicotyledons</taxon>
        <taxon>Gunneridae</taxon>
        <taxon>Pentapetalae</taxon>
        <taxon>asterids</taxon>
        <taxon>Ericales</taxon>
        <taxon>Actinidiaceae</taxon>
        <taxon>Actinidia</taxon>
    </lineage>
</organism>
<dbReference type="EMBL" id="BJWL01000006">
    <property type="protein sequence ID" value="GFY88798.1"/>
    <property type="molecule type" value="Genomic_DNA"/>
</dbReference>
<feature type="region of interest" description="Disordered" evidence="1">
    <location>
        <begin position="235"/>
        <end position="282"/>
    </location>
</feature>
<name>A0A7J0EQM9_9ERIC</name>
<keyword evidence="4" id="KW-1185">Reference proteome</keyword>
<evidence type="ECO:0000313" key="4">
    <source>
        <dbReference type="Proteomes" id="UP000585474"/>
    </source>
</evidence>
<dbReference type="OrthoDB" id="2272416at2759"/>
<feature type="region of interest" description="Disordered" evidence="1">
    <location>
        <begin position="591"/>
        <end position="614"/>
    </location>
</feature>
<feature type="compositionally biased region" description="Polar residues" evidence="1">
    <location>
        <begin position="263"/>
        <end position="282"/>
    </location>
</feature>
<dbReference type="PANTHER" id="PTHR34482">
    <property type="entry name" value="DNA DAMAGE-INDUCIBLE PROTEIN 1-LIKE"/>
    <property type="match status" value="1"/>
</dbReference>
<evidence type="ECO:0000259" key="2">
    <source>
        <dbReference type="Pfam" id="PF03732"/>
    </source>
</evidence>
<feature type="domain" description="Retrotransposon gag" evidence="2">
    <location>
        <begin position="119"/>
        <end position="204"/>
    </location>
</feature>
<gene>
    <name evidence="3" type="ORF">Acr_06g0007380</name>
</gene>
<dbReference type="AlphaFoldDB" id="A0A7J0EQM9"/>
<evidence type="ECO:0000313" key="3">
    <source>
        <dbReference type="EMBL" id="GFY88798.1"/>
    </source>
</evidence>
<protein>
    <recommendedName>
        <fullName evidence="2">Retrotransposon gag domain-containing protein</fullName>
    </recommendedName>
</protein>
<evidence type="ECO:0000256" key="1">
    <source>
        <dbReference type="SAM" id="MobiDB-lite"/>
    </source>
</evidence>
<dbReference type="Proteomes" id="UP000585474">
    <property type="component" value="Unassembled WGS sequence"/>
</dbReference>
<comment type="caution">
    <text evidence="3">The sequence shown here is derived from an EMBL/GenBank/DDBJ whole genome shotgun (WGS) entry which is preliminary data.</text>
</comment>
<dbReference type="Pfam" id="PF03732">
    <property type="entry name" value="Retrotrans_gag"/>
    <property type="match status" value="1"/>
</dbReference>
<dbReference type="PANTHER" id="PTHR34482:SF36">
    <property type="entry name" value="RETROTRANSPOSON GAG DOMAIN-CONTAINING PROTEIN"/>
    <property type="match status" value="1"/>
</dbReference>
<accession>A0A7J0EQM9</accession>
<sequence length="676" mass="74260">MPPRNARGCTKSLTGAHGARGARGARRNHDEEDDGNHQESVMGGGASAPGGNVGGAPPTTLGGSEFMQGVFTSIEQMVRNTVQTMQVPVRTAENRATTAMKAFLQLRPPMFKGEPDPLGDALQWWKTMEEVVAKKWEPFKKAFLDQYFTDTAKEALKMEFINLVQGSMTVAQYEAKFTSLSRFAKAFVSTEKEKAKQFMRGLRPSIRNKILGNLIKVYSTMVSAAAAIEETLNETRKIQNPKSQREGTSNQSEGHSSKKPRNFTAQQQYPARSSPAISVVSSGQTSRGGPICFGCHQPGHHIVDYPLKGGHLPAIGVVRWVISVDSAPKGEQLGSYGIATTHSVSSGIKGHYSIYISTDFISVQTTGYSLAGSEDARTSLCYNISSGTVGDSWTAGAVIGYLCCARDWRPWVKENVGVTKNLGNMEHGSPIKRSKSKGKAGVNYDASHFTGQNEEKLFNKVNLTKFKADSILALCQEFMANIKHEPVTKQDKKILCSWARGKKLKVAPDTFAEIFEIPQEENPKFAFPNVGMPYLAVVSQELLLEGDEWDSEASDKRGSVPFTGFLTKLFKINGVYIPLDFTRIEPEGPIDRASLSRSEGQRKKKKLEEEAHEGSAIGMGELKKAILTLGKEMSKQMSEFKVRVNTRLTTLEEESSRHMIMLQDMKGIFDPYGGGI</sequence>